<organism evidence="4 5">
    <name type="scientific">Lineolata rhizophorae</name>
    <dbReference type="NCBI Taxonomy" id="578093"/>
    <lineage>
        <taxon>Eukaryota</taxon>
        <taxon>Fungi</taxon>
        <taxon>Dikarya</taxon>
        <taxon>Ascomycota</taxon>
        <taxon>Pezizomycotina</taxon>
        <taxon>Dothideomycetes</taxon>
        <taxon>Dothideomycetes incertae sedis</taxon>
        <taxon>Lineolatales</taxon>
        <taxon>Lineolataceae</taxon>
        <taxon>Lineolata</taxon>
    </lineage>
</organism>
<feature type="domain" description="Scytalone dehydratase-like protein Arp1 N-terminal" evidence="3">
    <location>
        <begin position="55"/>
        <end position="154"/>
    </location>
</feature>
<gene>
    <name evidence="4" type="ORF">BDY21DRAFT_283823</name>
</gene>
<proteinExistence type="predicted"/>
<feature type="chain" id="PRO_5025446270" evidence="1">
    <location>
        <begin position="21"/>
        <end position="631"/>
    </location>
</feature>
<dbReference type="InterPro" id="IPR036928">
    <property type="entry name" value="AS_sf"/>
</dbReference>
<dbReference type="EMBL" id="MU001677">
    <property type="protein sequence ID" value="KAF2458456.1"/>
    <property type="molecule type" value="Genomic_DNA"/>
</dbReference>
<dbReference type="Pfam" id="PF26053">
    <property type="entry name" value="DUF8016"/>
    <property type="match status" value="1"/>
</dbReference>
<reference evidence="4" key="1">
    <citation type="journal article" date="2020" name="Stud. Mycol.">
        <title>101 Dothideomycetes genomes: a test case for predicting lifestyles and emergence of pathogens.</title>
        <authorList>
            <person name="Haridas S."/>
            <person name="Albert R."/>
            <person name="Binder M."/>
            <person name="Bloem J."/>
            <person name="Labutti K."/>
            <person name="Salamov A."/>
            <person name="Andreopoulos B."/>
            <person name="Baker S."/>
            <person name="Barry K."/>
            <person name="Bills G."/>
            <person name="Bluhm B."/>
            <person name="Cannon C."/>
            <person name="Castanera R."/>
            <person name="Culley D."/>
            <person name="Daum C."/>
            <person name="Ezra D."/>
            <person name="Gonzalez J."/>
            <person name="Henrissat B."/>
            <person name="Kuo A."/>
            <person name="Liang C."/>
            <person name="Lipzen A."/>
            <person name="Lutzoni F."/>
            <person name="Magnuson J."/>
            <person name="Mondo S."/>
            <person name="Nolan M."/>
            <person name="Ohm R."/>
            <person name="Pangilinan J."/>
            <person name="Park H.-J."/>
            <person name="Ramirez L."/>
            <person name="Alfaro M."/>
            <person name="Sun H."/>
            <person name="Tritt A."/>
            <person name="Yoshinaga Y."/>
            <person name="Zwiers L.-H."/>
            <person name="Turgeon B."/>
            <person name="Goodwin S."/>
            <person name="Spatafora J."/>
            <person name="Crous P."/>
            <person name="Grigoriev I."/>
        </authorList>
    </citation>
    <scope>NUCLEOTIDE SEQUENCE</scope>
    <source>
        <strain evidence="4">ATCC 16933</strain>
    </source>
</reference>
<accession>A0A6A6P3A3</accession>
<dbReference type="Proteomes" id="UP000799766">
    <property type="component" value="Unassembled WGS sequence"/>
</dbReference>
<feature type="domain" description="Amidase" evidence="2">
    <location>
        <begin position="194"/>
        <end position="377"/>
    </location>
</feature>
<keyword evidence="5" id="KW-1185">Reference proteome</keyword>
<name>A0A6A6P3A3_9PEZI</name>
<evidence type="ECO:0000313" key="4">
    <source>
        <dbReference type="EMBL" id="KAF2458456.1"/>
    </source>
</evidence>
<sequence length="631" mass="68485">MKRTAHFLLGLATIFKATRATLYTAGITMMLSEVPYFVAPESVGSVSIQTFNFSGSGAAGLVPVTVITTLQSFSTEDLSSVALDFGNRDDVFQQAFLEYAIVQYNGSSQPQLGNTTLSSGAVPYDISRTNYRQIPNGPYFASASGLLYKAYRLYSDFEGAFTETAIEKSNGTFAVLPAGVPGQSLSIAVPSRLYYTRTEEQPLAGIRLGVKDIFDIAGLKTGNGNRAWYHLYPAATRTSAVVQNLLNAGAVVVGKMKTSQFANGEHGGDWVDYHQPFNPRGDGYQDSSESSSGPGVGAGAYPWLDLALGSDTGGSVRWPAAVQGVYGNRPSHGLAPMADAMSLAPQLDTAGLLARDPAIWTAAAKAMYGSNITISSAYPVNIKTVGFPTEAREPGDQLLMSWLSNATDFINATALPFDIRARWNSTRPAGTPPLDDMFNETYAIFVSQEQTRRLRDPFYADYAMAHDGRLPFVDPVPLARWRYGDSQPPRLEEAEANKTAFMEFFSSEVLRPSPDTCSDSLVFYVNSRVPTYRYEHRDPPRPPFGFSETMLSVFSEAPDVVVPIGEAEYYSSVTNHTEKLPVTVSIMAANGCDGMIFSLIEDLCRAGILQGSQTGMSQVDSGEVLFKRNNF</sequence>
<protein>
    <submittedName>
        <fullName evidence="4">Amidase signature domain-containing protein</fullName>
    </submittedName>
</protein>
<dbReference type="InterPro" id="IPR023631">
    <property type="entry name" value="Amidase_dom"/>
</dbReference>
<dbReference type="Pfam" id="PF01425">
    <property type="entry name" value="Amidase"/>
    <property type="match status" value="1"/>
</dbReference>
<evidence type="ECO:0000259" key="2">
    <source>
        <dbReference type="Pfam" id="PF01425"/>
    </source>
</evidence>
<dbReference type="OrthoDB" id="5423360at2759"/>
<dbReference type="InterPro" id="IPR058329">
    <property type="entry name" value="Arp1_N"/>
</dbReference>
<dbReference type="PANTHER" id="PTHR46310:SF7">
    <property type="entry name" value="AMIDASE 1"/>
    <property type="match status" value="1"/>
</dbReference>
<feature type="signal peptide" evidence="1">
    <location>
        <begin position="1"/>
        <end position="20"/>
    </location>
</feature>
<evidence type="ECO:0000313" key="5">
    <source>
        <dbReference type="Proteomes" id="UP000799766"/>
    </source>
</evidence>
<evidence type="ECO:0000259" key="3">
    <source>
        <dbReference type="Pfam" id="PF26053"/>
    </source>
</evidence>
<keyword evidence="1" id="KW-0732">Signal</keyword>
<dbReference type="PANTHER" id="PTHR46310">
    <property type="entry name" value="AMIDASE 1"/>
    <property type="match status" value="1"/>
</dbReference>
<dbReference type="AlphaFoldDB" id="A0A6A6P3A3"/>
<dbReference type="SUPFAM" id="SSF75304">
    <property type="entry name" value="Amidase signature (AS) enzymes"/>
    <property type="match status" value="1"/>
</dbReference>
<evidence type="ECO:0000256" key="1">
    <source>
        <dbReference type="SAM" id="SignalP"/>
    </source>
</evidence>
<dbReference type="Gene3D" id="3.90.1300.10">
    <property type="entry name" value="Amidase signature (AS) domain"/>
    <property type="match status" value="1"/>
</dbReference>